<evidence type="ECO:0000256" key="5">
    <source>
        <dbReference type="ARBA" id="ARBA00022777"/>
    </source>
</evidence>
<dbReference type="KEGG" id="nja:NSJP_1297"/>
<name>A0A1W1I3K6_9BACT</name>
<evidence type="ECO:0000256" key="2">
    <source>
        <dbReference type="ARBA" id="ARBA00012438"/>
    </source>
</evidence>
<dbReference type="CDD" id="cd00082">
    <property type="entry name" value="HisKA"/>
    <property type="match status" value="1"/>
</dbReference>
<dbReference type="FunFam" id="3.30.565.10:FF:000006">
    <property type="entry name" value="Sensor histidine kinase WalK"/>
    <property type="match status" value="1"/>
</dbReference>
<dbReference type="STRING" id="1325564.NSJP_1297"/>
<dbReference type="SMART" id="SM00387">
    <property type="entry name" value="HATPase_c"/>
    <property type="match status" value="1"/>
</dbReference>
<dbReference type="SMART" id="SM00388">
    <property type="entry name" value="HisKA"/>
    <property type="match status" value="1"/>
</dbReference>
<evidence type="ECO:0000256" key="7">
    <source>
        <dbReference type="SAM" id="Phobius"/>
    </source>
</evidence>
<dbReference type="AlphaFoldDB" id="A0A1W1I3K6"/>
<dbReference type="Gene3D" id="1.10.287.130">
    <property type="match status" value="1"/>
</dbReference>
<dbReference type="EC" id="2.7.13.3" evidence="2"/>
<dbReference type="CDD" id="cd19410">
    <property type="entry name" value="HK9-like_sensor"/>
    <property type="match status" value="1"/>
</dbReference>
<keyword evidence="4 9" id="KW-0808">Transferase</keyword>
<feature type="transmembrane region" description="Helical" evidence="7">
    <location>
        <begin position="224"/>
        <end position="245"/>
    </location>
</feature>
<dbReference type="SUPFAM" id="SSF47384">
    <property type="entry name" value="Homodimeric domain of signal transducing histidine kinase"/>
    <property type="match status" value="1"/>
</dbReference>
<keyword evidence="5 9" id="KW-0418">Kinase</keyword>
<dbReference type="Proteomes" id="UP000192042">
    <property type="component" value="Chromosome I"/>
</dbReference>
<dbReference type="InterPro" id="IPR003594">
    <property type="entry name" value="HATPase_dom"/>
</dbReference>
<keyword evidence="10" id="KW-1185">Reference proteome</keyword>
<feature type="region of interest" description="Disordered" evidence="6">
    <location>
        <begin position="1"/>
        <end position="30"/>
    </location>
</feature>
<dbReference type="InterPro" id="IPR003661">
    <property type="entry name" value="HisK_dim/P_dom"/>
</dbReference>
<feature type="transmembrane region" description="Helical" evidence="7">
    <location>
        <begin position="50"/>
        <end position="69"/>
    </location>
</feature>
<dbReference type="Pfam" id="PF02518">
    <property type="entry name" value="HATPase_c"/>
    <property type="match status" value="1"/>
</dbReference>
<dbReference type="GO" id="GO:0030295">
    <property type="term" value="F:protein kinase activator activity"/>
    <property type="evidence" value="ECO:0007669"/>
    <property type="project" value="TreeGrafter"/>
</dbReference>
<evidence type="ECO:0000259" key="8">
    <source>
        <dbReference type="PROSITE" id="PS50109"/>
    </source>
</evidence>
<dbReference type="InterPro" id="IPR050351">
    <property type="entry name" value="BphY/WalK/GraS-like"/>
</dbReference>
<evidence type="ECO:0000256" key="4">
    <source>
        <dbReference type="ARBA" id="ARBA00022679"/>
    </source>
</evidence>
<proteinExistence type="predicted"/>
<accession>A0A1W1I3K6</accession>
<gene>
    <name evidence="9" type="ORF">NSJP_1297</name>
</gene>
<dbReference type="GO" id="GO:0007234">
    <property type="term" value="P:osmosensory signaling via phosphorelay pathway"/>
    <property type="evidence" value="ECO:0007669"/>
    <property type="project" value="TreeGrafter"/>
</dbReference>
<keyword evidence="3" id="KW-0597">Phosphoprotein</keyword>
<dbReference type="InterPro" id="IPR007891">
    <property type="entry name" value="CHASE3"/>
</dbReference>
<dbReference type="PRINTS" id="PR00344">
    <property type="entry name" value="BCTRLSENSOR"/>
</dbReference>
<comment type="catalytic activity">
    <reaction evidence="1">
        <text>ATP + protein L-histidine = ADP + protein N-phospho-L-histidine.</text>
        <dbReference type="EC" id="2.7.13.3"/>
    </reaction>
</comment>
<dbReference type="InterPro" id="IPR036890">
    <property type="entry name" value="HATPase_C_sf"/>
</dbReference>
<feature type="domain" description="Histidine kinase" evidence="8">
    <location>
        <begin position="279"/>
        <end position="494"/>
    </location>
</feature>
<keyword evidence="7" id="KW-1133">Transmembrane helix</keyword>
<dbReference type="Pfam" id="PF00512">
    <property type="entry name" value="HisKA"/>
    <property type="match status" value="1"/>
</dbReference>
<dbReference type="GO" id="GO:0000155">
    <property type="term" value="F:phosphorelay sensor kinase activity"/>
    <property type="evidence" value="ECO:0007669"/>
    <property type="project" value="InterPro"/>
</dbReference>
<dbReference type="SUPFAM" id="SSF55874">
    <property type="entry name" value="ATPase domain of HSP90 chaperone/DNA topoisomerase II/histidine kinase"/>
    <property type="match status" value="1"/>
</dbReference>
<sequence length="496" mass="55269">MESATQDRPTSIPAVSPDPSDALSASSKVRTPHRRRLPAWATRWSLEQRVLAGFGLVFAGIVVISAISYRNTSIVVRNSHLDTASHELIQLLASIGHTLDAAENGHRRFLVTGDDSYLKAHRSVLEQAPEYFRYLELLTADTPEQAPRVARLEELINRQIQAEVQAIEERERRGAEGVRHLALSGAAKHELSEIHAVMAELESDEQRLTQIRVVQSTASTRNTIALLVLGALLQLVLLGSVYYLIHYDVTARRRIAGELKRRGELLQAANKELEAFSYSVSHDLRAPLRHIDGYASLLAKTAGSTLTDKAQRYLQTISDSAKQMGQLIDDLLVFSRMGRQEMLHATVDLNQLVKTVIHDLRLDLQAKPISWTIDPLPEVSADPAMLRQVYMNLISNAVKFTATRSEPKIAIGVRDGAPGEIELFVRDNGVGFDMQYVNKLFGVFQRLHRNDEFEGTGIGLANVRRIVHRHGGRTWAEGALDQGATFYFSLPIKRSS</sequence>
<dbReference type="InterPro" id="IPR004358">
    <property type="entry name" value="Sig_transdc_His_kin-like_C"/>
</dbReference>
<protein>
    <recommendedName>
        <fullName evidence="2">histidine kinase</fullName>
        <ecNumber evidence="2">2.7.13.3</ecNumber>
    </recommendedName>
</protein>
<dbReference type="FunFam" id="1.10.287.130:FF:000101">
    <property type="entry name" value="Sensor histidine kinase"/>
    <property type="match status" value="1"/>
</dbReference>
<organism evidence="9 10">
    <name type="scientific">Nitrospira japonica</name>
    <dbReference type="NCBI Taxonomy" id="1325564"/>
    <lineage>
        <taxon>Bacteria</taxon>
        <taxon>Pseudomonadati</taxon>
        <taxon>Nitrospirota</taxon>
        <taxon>Nitrospiria</taxon>
        <taxon>Nitrospirales</taxon>
        <taxon>Nitrospiraceae</taxon>
        <taxon>Nitrospira</taxon>
    </lineage>
</organism>
<dbReference type="PROSITE" id="PS50109">
    <property type="entry name" value="HIS_KIN"/>
    <property type="match status" value="1"/>
</dbReference>
<evidence type="ECO:0000256" key="1">
    <source>
        <dbReference type="ARBA" id="ARBA00000085"/>
    </source>
</evidence>
<dbReference type="Gene3D" id="3.30.565.10">
    <property type="entry name" value="Histidine kinase-like ATPase, C-terminal domain"/>
    <property type="match status" value="1"/>
</dbReference>
<evidence type="ECO:0000313" key="9">
    <source>
        <dbReference type="EMBL" id="SLM47469.1"/>
    </source>
</evidence>
<evidence type="ECO:0000256" key="3">
    <source>
        <dbReference type="ARBA" id="ARBA00022553"/>
    </source>
</evidence>
<dbReference type="EMBL" id="LT828648">
    <property type="protein sequence ID" value="SLM47469.1"/>
    <property type="molecule type" value="Genomic_DNA"/>
</dbReference>
<dbReference type="Pfam" id="PF05227">
    <property type="entry name" value="CHASE3"/>
    <property type="match status" value="1"/>
</dbReference>
<reference evidence="9 10" key="1">
    <citation type="submission" date="2017-03" db="EMBL/GenBank/DDBJ databases">
        <authorList>
            <person name="Afonso C.L."/>
            <person name="Miller P.J."/>
            <person name="Scott M.A."/>
            <person name="Spackman E."/>
            <person name="Goraichik I."/>
            <person name="Dimitrov K.M."/>
            <person name="Suarez D.L."/>
            <person name="Swayne D.E."/>
        </authorList>
    </citation>
    <scope>NUCLEOTIDE SEQUENCE [LARGE SCALE GENOMIC DNA]</scope>
    <source>
        <strain evidence="9">Genome sequencing of Nitrospira japonica strain NJ11</strain>
    </source>
</reference>
<evidence type="ECO:0000256" key="6">
    <source>
        <dbReference type="SAM" id="MobiDB-lite"/>
    </source>
</evidence>
<keyword evidence="7" id="KW-0812">Transmembrane</keyword>
<dbReference type="PANTHER" id="PTHR42878">
    <property type="entry name" value="TWO-COMPONENT HISTIDINE KINASE"/>
    <property type="match status" value="1"/>
</dbReference>
<dbReference type="PANTHER" id="PTHR42878:SF15">
    <property type="entry name" value="BACTERIOPHYTOCHROME"/>
    <property type="match status" value="1"/>
</dbReference>
<keyword evidence="7" id="KW-0472">Membrane</keyword>
<dbReference type="InterPro" id="IPR036097">
    <property type="entry name" value="HisK_dim/P_sf"/>
</dbReference>
<dbReference type="GO" id="GO:0000156">
    <property type="term" value="F:phosphorelay response regulator activity"/>
    <property type="evidence" value="ECO:0007669"/>
    <property type="project" value="TreeGrafter"/>
</dbReference>
<evidence type="ECO:0000313" key="10">
    <source>
        <dbReference type="Proteomes" id="UP000192042"/>
    </source>
</evidence>
<feature type="compositionally biased region" description="Low complexity" evidence="6">
    <location>
        <begin position="13"/>
        <end position="27"/>
    </location>
</feature>
<dbReference type="InterPro" id="IPR005467">
    <property type="entry name" value="His_kinase_dom"/>
</dbReference>